<reference evidence="5" key="1">
    <citation type="submission" date="2020-11" db="EMBL/GenBank/DDBJ databases">
        <authorList>
            <person name="Tran Van P."/>
        </authorList>
    </citation>
    <scope>NUCLEOTIDE SEQUENCE</scope>
</reference>
<dbReference type="Pfam" id="PF00350">
    <property type="entry name" value="Dynamin_N"/>
    <property type="match status" value="1"/>
</dbReference>
<organism evidence="5">
    <name type="scientific">Darwinula stevensoni</name>
    <dbReference type="NCBI Taxonomy" id="69355"/>
    <lineage>
        <taxon>Eukaryota</taxon>
        <taxon>Metazoa</taxon>
        <taxon>Ecdysozoa</taxon>
        <taxon>Arthropoda</taxon>
        <taxon>Crustacea</taxon>
        <taxon>Oligostraca</taxon>
        <taxon>Ostracoda</taxon>
        <taxon>Podocopa</taxon>
        <taxon>Podocopida</taxon>
        <taxon>Darwinulocopina</taxon>
        <taxon>Darwinuloidea</taxon>
        <taxon>Darwinulidae</taxon>
        <taxon>Darwinula</taxon>
    </lineage>
</organism>
<keyword evidence="2 3" id="KW-0342">GTP-binding</keyword>
<accession>A0A7R9AF44</accession>
<evidence type="ECO:0000259" key="4">
    <source>
        <dbReference type="PROSITE" id="PS51718"/>
    </source>
</evidence>
<sequence>MMMATNEGMKELVMVINRLQDAFSSTSTSLNLQLPMIAVVGGQSAGKSSVLEAVAGRDFLPRGTGIVTRRPLILQMIPNDEEYAEFLHLPNTQFTNFEEVRKEIVAATDKEAADKAISSKPINLRLYSPHVLQLTLVDLPGMTKVPVGNQPDNIEQLRNLLRIELDRVVSFRQIRDMVFEYIEPENTLILAVTPATEDLANSDALKLARQVDPNGERTIGVLTKLDLMDRGTDARAVLENKVFPLKRGYIGIVNRSQADIASGMDINAARNAEEEFFKRQQPYKDLYGSRKPHHPARPPSVTIFAQNMFTSSIDQF</sequence>
<dbReference type="GO" id="GO:0005737">
    <property type="term" value="C:cytoplasm"/>
    <property type="evidence" value="ECO:0007669"/>
    <property type="project" value="TreeGrafter"/>
</dbReference>
<evidence type="ECO:0000313" key="6">
    <source>
        <dbReference type="Proteomes" id="UP000677054"/>
    </source>
</evidence>
<dbReference type="CDD" id="cd08771">
    <property type="entry name" value="DLP_1"/>
    <property type="match status" value="1"/>
</dbReference>
<feature type="domain" description="Dynamin-type G" evidence="4">
    <location>
        <begin position="31"/>
        <end position="316"/>
    </location>
</feature>
<dbReference type="SUPFAM" id="SSF52540">
    <property type="entry name" value="P-loop containing nucleoside triphosphate hydrolases"/>
    <property type="match status" value="1"/>
</dbReference>
<dbReference type="AlphaFoldDB" id="A0A7R9AF44"/>
<evidence type="ECO:0000256" key="3">
    <source>
        <dbReference type="RuleBase" id="RU003932"/>
    </source>
</evidence>
<dbReference type="PROSITE" id="PS00410">
    <property type="entry name" value="G_DYNAMIN_1"/>
    <property type="match status" value="1"/>
</dbReference>
<dbReference type="InterPro" id="IPR045063">
    <property type="entry name" value="Dynamin_N"/>
</dbReference>
<dbReference type="GO" id="GO:0016020">
    <property type="term" value="C:membrane"/>
    <property type="evidence" value="ECO:0007669"/>
    <property type="project" value="TreeGrafter"/>
</dbReference>
<dbReference type="InterPro" id="IPR030381">
    <property type="entry name" value="G_DYNAMIN_dom"/>
</dbReference>
<name>A0A7R9AF44_9CRUS</name>
<comment type="similarity">
    <text evidence="3">Belongs to the TRAFAC class dynamin-like GTPase superfamily. Dynamin/Fzo/YdjA family.</text>
</comment>
<protein>
    <recommendedName>
        <fullName evidence="4">Dynamin-type G domain-containing protein</fullName>
    </recommendedName>
</protein>
<dbReference type="EMBL" id="CAJPEV010004569">
    <property type="protein sequence ID" value="CAG0902017.1"/>
    <property type="molecule type" value="Genomic_DNA"/>
</dbReference>
<dbReference type="InterPro" id="IPR019762">
    <property type="entry name" value="Dynamin_GTPase_CS"/>
</dbReference>
<dbReference type="Proteomes" id="UP000677054">
    <property type="component" value="Unassembled WGS sequence"/>
</dbReference>
<dbReference type="GO" id="GO:0005525">
    <property type="term" value="F:GTP binding"/>
    <property type="evidence" value="ECO:0007669"/>
    <property type="project" value="UniProtKB-KW"/>
</dbReference>
<dbReference type="InterPro" id="IPR022812">
    <property type="entry name" value="Dynamin"/>
</dbReference>
<dbReference type="InterPro" id="IPR027417">
    <property type="entry name" value="P-loop_NTPase"/>
</dbReference>
<dbReference type="EMBL" id="LR904086">
    <property type="protein sequence ID" value="CAD7252567.1"/>
    <property type="molecule type" value="Genomic_DNA"/>
</dbReference>
<dbReference type="Pfam" id="PF01031">
    <property type="entry name" value="Dynamin_M"/>
    <property type="match status" value="1"/>
</dbReference>
<dbReference type="SMART" id="SM00053">
    <property type="entry name" value="DYNc"/>
    <property type="match status" value="1"/>
</dbReference>
<gene>
    <name evidence="5" type="ORF">DSTB1V02_LOCUS12325</name>
</gene>
<dbReference type="GO" id="GO:0005874">
    <property type="term" value="C:microtubule"/>
    <property type="evidence" value="ECO:0007669"/>
    <property type="project" value="TreeGrafter"/>
</dbReference>
<keyword evidence="6" id="KW-1185">Reference proteome</keyword>
<dbReference type="OrthoDB" id="5061070at2759"/>
<dbReference type="GO" id="GO:0003924">
    <property type="term" value="F:GTPase activity"/>
    <property type="evidence" value="ECO:0007669"/>
    <property type="project" value="InterPro"/>
</dbReference>
<evidence type="ECO:0000256" key="2">
    <source>
        <dbReference type="ARBA" id="ARBA00023134"/>
    </source>
</evidence>
<dbReference type="PANTHER" id="PTHR11566">
    <property type="entry name" value="DYNAMIN"/>
    <property type="match status" value="1"/>
</dbReference>
<evidence type="ECO:0000256" key="1">
    <source>
        <dbReference type="ARBA" id="ARBA00022741"/>
    </source>
</evidence>
<dbReference type="InterPro" id="IPR000375">
    <property type="entry name" value="Dynamin_stalk"/>
</dbReference>
<keyword evidence="1 3" id="KW-0547">Nucleotide-binding</keyword>
<evidence type="ECO:0000313" key="5">
    <source>
        <dbReference type="EMBL" id="CAD7252567.1"/>
    </source>
</evidence>
<proteinExistence type="inferred from homology"/>
<dbReference type="GO" id="GO:0008017">
    <property type="term" value="F:microtubule binding"/>
    <property type="evidence" value="ECO:0007669"/>
    <property type="project" value="TreeGrafter"/>
</dbReference>
<dbReference type="InterPro" id="IPR001401">
    <property type="entry name" value="Dynamin_GTPase"/>
</dbReference>
<dbReference type="Gene3D" id="3.40.50.300">
    <property type="entry name" value="P-loop containing nucleotide triphosphate hydrolases"/>
    <property type="match status" value="1"/>
</dbReference>
<dbReference type="PROSITE" id="PS51718">
    <property type="entry name" value="G_DYNAMIN_2"/>
    <property type="match status" value="1"/>
</dbReference>
<dbReference type="PRINTS" id="PR00195">
    <property type="entry name" value="DYNAMIN"/>
</dbReference>